<sequence>MAPTFITLFLSVLLAGSAVVNAESHTIRFDNQCGKGTPTLIIGGHVVSNGSDFTSSGPASSGIAYLQTGQCLFNGENCALTEFTLGNPTCAGCGSSVDISLIPPHALNVPTAFSFFNGCDGQGASCSTPDCSTAFFKPDDNQVQVACQTDNVDLLITFCGGGSSSTPASTSSHRKCQLRAKPLLQ</sequence>
<accession>A0ACB8RL59</accession>
<name>A0ACB8RL59_9AGAM</name>
<gene>
    <name evidence="1" type="ORF">FA95DRAFT_182045</name>
</gene>
<protein>
    <submittedName>
        <fullName evidence="1">Glycopeptide</fullName>
    </submittedName>
</protein>
<evidence type="ECO:0000313" key="1">
    <source>
        <dbReference type="EMBL" id="KAI0044979.1"/>
    </source>
</evidence>
<dbReference type="Proteomes" id="UP000814033">
    <property type="component" value="Unassembled WGS sequence"/>
</dbReference>
<dbReference type="EMBL" id="MU275965">
    <property type="protein sequence ID" value="KAI0044979.1"/>
    <property type="molecule type" value="Genomic_DNA"/>
</dbReference>
<proteinExistence type="predicted"/>
<reference evidence="1" key="1">
    <citation type="submission" date="2021-02" db="EMBL/GenBank/DDBJ databases">
        <authorList>
            <consortium name="DOE Joint Genome Institute"/>
            <person name="Ahrendt S."/>
            <person name="Looney B.P."/>
            <person name="Miyauchi S."/>
            <person name="Morin E."/>
            <person name="Drula E."/>
            <person name="Courty P.E."/>
            <person name="Chicoki N."/>
            <person name="Fauchery L."/>
            <person name="Kohler A."/>
            <person name="Kuo A."/>
            <person name="Labutti K."/>
            <person name="Pangilinan J."/>
            <person name="Lipzen A."/>
            <person name="Riley R."/>
            <person name="Andreopoulos W."/>
            <person name="He G."/>
            <person name="Johnson J."/>
            <person name="Barry K.W."/>
            <person name="Grigoriev I.V."/>
            <person name="Nagy L."/>
            <person name="Hibbett D."/>
            <person name="Henrissat B."/>
            <person name="Matheny P.B."/>
            <person name="Labbe J."/>
            <person name="Martin F."/>
        </authorList>
    </citation>
    <scope>NUCLEOTIDE SEQUENCE</scope>
    <source>
        <strain evidence="1">FP105234-sp</strain>
    </source>
</reference>
<keyword evidence="2" id="KW-1185">Reference proteome</keyword>
<evidence type="ECO:0000313" key="2">
    <source>
        <dbReference type="Proteomes" id="UP000814033"/>
    </source>
</evidence>
<organism evidence="1 2">
    <name type="scientific">Auriscalpium vulgare</name>
    <dbReference type="NCBI Taxonomy" id="40419"/>
    <lineage>
        <taxon>Eukaryota</taxon>
        <taxon>Fungi</taxon>
        <taxon>Dikarya</taxon>
        <taxon>Basidiomycota</taxon>
        <taxon>Agaricomycotina</taxon>
        <taxon>Agaricomycetes</taxon>
        <taxon>Russulales</taxon>
        <taxon>Auriscalpiaceae</taxon>
        <taxon>Auriscalpium</taxon>
    </lineage>
</organism>
<comment type="caution">
    <text evidence="1">The sequence shown here is derived from an EMBL/GenBank/DDBJ whole genome shotgun (WGS) entry which is preliminary data.</text>
</comment>
<reference evidence="1" key="2">
    <citation type="journal article" date="2022" name="New Phytol.">
        <title>Evolutionary transition to the ectomycorrhizal habit in the genomes of a hyperdiverse lineage of mushroom-forming fungi.</title>
        <authorList>
            <person name="Looney B."/>
            <person name="Miyauchi S."/>
            <person name="Morin E."/>
            <person name="Drula E."/>
            <person name="Courty P.E."/>
            <person name="Kohler A."/>
            <person name="Kuo A."/>
            <person name="LaButti K."/>
            <person name="Pangilinan J."/>
            <person name="Lipzen A."/>
            <person name="Riley R."/>
            <person name="Andreopoulos W."/>
            <person name="He G."/>
            <person name="Johnson J."/>
            <person name="Nolan M."/>
            <person name="Tritt A."/>
            <person name="Barry K.W."/>
            <person name="Grigoriev I.V."/>
            <person name="Nagy L.G."/>
            <person name="Hibbett D."/>
            <person name="Henrissat B."/>
            <person name="Matheny P.B."/>
            <person name="Labbe J."/>
            <person name="Martin F.M."/>
        </authorList>
    </citation>
    <scope>NUCLEOTIDE SEQUENCE</scope>
    <source>
        <strain evidence="1">FP105234-sp</strain>
    </source>
</reference>